<name>A0A6J7ATB5_9ZZZZ</name>
<evidence type="ECO:0000313" key="3">
    <source>
        <dbReference type="EMBL" id="CAB4364263.1"/>
    </source>
</evidence>
<evidence type="ECO:0000313" key="5">
    <source>
        <dbReference type="EMBL" id="CAB4836251.1"/>
    </source>
</evidence>
<organism evidence="5">
    <name type="scientific">freshwater metagenome</name>
    <dbReference type="NCBI Taxonomy" id="449393"/>
    <lineage>
        <taxon>unclassified sequences</taxon>
        <taxon>metagenomes</taxon>
        <taxon>ecological metagenomes</taxon>
    </lineage>
</organism>
<dbReference type="InterPro" id="IPR052908">
    <property type="entry name" value="AP-4-A_phosphorylase"/>
</dbReference>
<feature type="domain" description="HIT" evidence="2">
    <location>
        <begin position="8"/>
        <end position="119"/>
    </location>
</feature>
<accession>A0A6J7ATB5</accession>
<evidence type="ECO:0000313" key="6">
    <source>
        <dbReference type="EMBL" id="CAB4941222.1"/>
    </source>
</evidence>
<protein>
    <submittedName>
        <fullName evidence="5">Unannotated protein</fullName>
    </submittedName>
</protein>
<evidence type="ECO:0000313" key="7">
    <source>
        <dbReference type="EMBL" id="CAB4988416.1"/>
    </source>
</evidence>
<dbReference type="PANTHER" id="PTHR42997">
    <property type="entry name" value="HIT FAMILY HYDROLASE"/>
    <property type="match status" value="1"/>
</dbReference>
<proteinExistence type="predicted"/>
<dbReference type="PANTHER" id="PTHR42997:SF1">
    <property type="entry name" value="AP-4-A PHOSPHORYLASE"/>
    <property type="match status" value="1"/>
</dbReference>
<dbReference type="Gene3D" id="3.30.428.10">
    <property type="entry name" value="HIT-like"/>
    <property type="match status" value="1"/>
</dbReference>
<dbReference type="EMBL" id="CAFBOL010000028">
    <property type="protein sequence ID" value="CAB4988416.1"/>
    <property type="molecule type" value="Genomic_DNA"/>
</dbReference>
<dbReference type="Pfam" id="PF01230">
    <property type="entry name" value="HIT"/>
    <property type="match status" value="1"/>
</dbReference>
<dbReference type="EMBL" id="CAFBMT010000012">
    <property type="protein sequence ID" value="CAB4941222.1"/>
    <property type="molecule type" value="Genomic_DNA"/>
</dbReference>
<dbReference type="GO" id="GO:0000166">
    <property type="term" value="F:nucleotide binding"/>
    <property type="evidence" value="ECO:0007669"/>
    <property type="project" value="UniProtKB-KW"/>
</dbReference>
<evidence type="ECO:0000313" key="4">
    <source>
        <dbReference type="EMBL" id="CAB4726946.1"/>
    </source>
</evidence>
<dbReference type="SUPFAM" id="SSF54197">
    <property type="entry name" value="HIT-like"/>
    <property type="match status" value="1"/>
</dbReference>
<dbReference type="InterPro" id="IPR011146">
    <property type="entry name" value="HIT-like"/>
</dbReference>
<dbReference type="GO" id="GO:0003824">
    <property type="term" value="F:catalytic activity"/>
    <property type="evidence" value="ECO:0007669"/>
    <property type="project" value="InterPro"/>
</dbReference>
<reference evidence="5" key="1">
    <citation type="submission" date="2020-05" db="EMBL/GenBank/DDBJ databases">
        <authorList>
            <person name="Chiriac C."/>
            <person name="Salcher M."/>
            <person name="Ghai R."/>
            <person name="Kavagutti S V."/>
        </authorList>
    </citation>
    <scope>NUCLEOTIDE SEQUENCE</scope>
</reference>
<dbReference type="AlphaFoldDB" id="A0A6J7ATB5"/>
<keyword evidence="1" id="KW-0547">Nucleotide-binding</keyword>
<dbReference type="CDD" id="cd01275">
    <property type="entry name" value="FHIT"/>
    <property type="match status" value="1"/>
</dbReference>
<dbReference type="PROSITE" id="PS51084">
    <property type="entry name" value="HIT_2"/>
    <property type="match status" value="1"/>
</dbReference>
<evidence type="ECO:0000256" key="1">
    <source>
        <dbReference type="ARBA" id="ARBA00022741"/>
    </source>
</evidence>
<dbReference type="EMBL" id="CAFAAV010000390">
    <property type="protein sequence ID" value="CAB4836251.1"/>
    <property type="molecule type" value="Genomic_DNA"/>
</dbReference>
<dbReference type="InterPro" id="IPR039383">
    <property type="entry name" value="FHIT"/>
</dbReference>
<dbReference type="EMBL" id="CAESGF010000012">
    <property type="protein sequence ID" value="CAB4364263.1"/>
    <property type="molecule type" value="Genomic_DNA"/>
</dbReference>
<dbReference type="EMBL" id="CAEZYF010000011">
    <property type="protein sequence ID" value="CAB4726946.1"/>
    <property type="molecule type" value="Genomic_DNA"/>
</dbReference>
<gene>
    <name evidence="4" type="ORF">UFOPK2656_01841</name>
    <name evidence="5" type="ORF">UFOPK3099_03085</name>
    <name evidence="6" type="ORF">UFOPK3651_02183</name>
    <name evidence="7" type="ORF">UFOPK3931_01313</name>
    <name evidence="3" type="ORF">UFOPK4189_02026</name>
</gene>
<sequence>MPHDAGSVFTRILASGVSDVEANIVHRGVSVFAILNAFPYTSGHLMVLPYREVGALEALTDDESAELWPMVTDAVRAVKAAYAPGGVNVGINLGKAAGGSISEHLHVHVVPRWQGDGNFMTAIAEARTLPEPLSYSAAKLRDAWPRSGQD</sequence>
<dbReference type="InterPro" id="IPR036265">
    <property type="entry name" value="HIT-like_sf"/>
</dbReference>
<evidence type="ECO:0000259" key="2">
    <source>
        <dbReference type="PROSITE" id="PS51084"/>
    </source>
</evidence>